<name>A0AAW9QSZ0_9CHRO</name>
<dbReference type="AlphaFoldDB" id="A0AAW9QSZ0"/>
<dbReference type="RefSeq" id="WP_332863888.1">
    <property type="nucleotide sequence ID" value="NZ_JBAFSM010000006.1"/>
</dbReference>
<keyword evidence="2" id="KW-1185">Reference proteome</keyword>
<dbReference type="Proteomes" id="UP001328733">
    <property type="component" value="Unassembled WGS sequence"/>
</dbReference>
<comment type="caution">
    <text evidence="1">The sequence shown here is derived from an EMBL/GenBank/DDBJ whole genome shotgun (WGS) entry which is preliminary data.</text>
</comment>
<reference evidence="1 2" key="1">
    <citation type="submission" date="2024-01" db="EMBL/GenBank/DDBJ databases">
        <title>Genomic insights into the taxonomy and metabolism of the cyanobacterium Pannus brasiliensis CCIBt3594.</title>
        <authorList>
            <person name="Machado M."/>
            <person name="Botero N.B."/>
            <person name="Andreote A.P.D."/>
            <person name="Feitosa A.M.T."/>
            <person name="Popin R."/>
            <person name="Sivonen K."/>
            <person name="Fiore M.F."/>
        </authorList>
    </citation>
    <scope>NUCLEOTIDE SEQUENCE [LARGE SCALE GENOMIC DNA]</scope>
    <source>
        <strain evidence="1 2">CCIBt3594</strain>
    </source>
</reference>
<evidence type="ECO:0000313" key="2">
    <source>
        <dbReference type="Proteomes" id="UP001328733"/>
    </source>
</evidence>
<evidence type="ECO:0000313" key="1">
    <source>
        <dbReference type="EMBL" id="MEG3436433.1"/>
    </source>
</evidence>
<organism evidence="1 2">
    <name type="scientific">Pannus brasiliensis CCIBt3594</name>
    <dbReference type="NCBI Taxonomy" id="1427578"/>
    <lineage>
        <taxon>Bacteria</taxon>
        <taxon>Bacillati</taxon>
        <taxon>Cyanobacteriota</taxon>
        <taxon>Cyanophyceae</taxon>
        <taxon>Oscillatoriophycideae</taxon>
        <taxon>Chroococcales</taxon>
        <taxon>Microcystaceae</taxon>
        <taxon>Pannus</taxon>
    </lineage>
</organism>
<gene>
    <name evidence="1" type="ORF">V0288_04815</name>
</gene>
<sequence>MDGSSSMLGYVSDANSRYVQTLKLLDETLSLAGKTPVQYYRSGSPIARGDFRKAQLPAFYNGTNFPDVSVPIQNLVSPPSDRDSLLVIVTDLDQASGDVTLLTRKIKETYLNSQNPEFAIGILAIKSEFAGTVYVQGQQNLKTFPFPNEESNEEFRPFYVIFLGRPQDIITTIQDLKKREKDLFENSEIAIFSRNNLVQNTALLDRVVKEEPAKEKAISGKMFFSFNGAEVQAKDERSQFWKIPSTEKVTIQDSVPVEMSENTVPIDVNSIDLVKTIEVPNKFTKTFEDSTKVYKDDSALRRAIEIAGWNLDTESQNNPRELNFETTIRPDKFPEPGIYLFSIDIVARDLQEQPWWQEWNWKVGRDPENDGSKTNNLLPFLRGLKKITTDLMADNPPKIGRFCYAIEKN</sequence>
<evidence type="ECO:0008006" key="3">
    <source>
        <dbReference type="Google" id="ProtNLM"/>
    </source>
</evidence>
<accession>A0AAW9QSZ0</accession>
<proteinExistence type="predicted"/>
<dbReference type="EMBL" id="JBAFSM010000006">
    <property type="protein sequence ID" value="MEG3436433.1"/>
    <property type="molecule type" value="Genomic_DNA"/>
</dbReference>
<protein>
    <recommendedName>
        <fullName evidence="3">VWFA domain-containing protein</fullName>
    </recommendedName>
</protein>